<keyword evidence="5" id="KW-1185">Reference proteome</keyword>
<dbReference type="InterPro" id="IPR003690">
    <property type="entry name" value="MTERF"/>
</dbReference>
<evidence type="ECO:0000256" key="1">
    <source>
        <dbReference type="ARBA" id="ARBA00007692"/>
    </source>
</evidence>
<dbReference type="PANTHER" id="PTHR13068">
    <property type="entry name" value="CGI-12 PROTEIN-RELATED"/>
    <property type="match status" value="1"/>
</dbReference>
<evidence type="ECO:0000313" key="4">
    <source>
        <dbReference type="EMBL" id="KAK4275624.1"/>
    </source>
</evidence>
<dbReference type="AlphaFoldDB" id="A0AAE1JX24"/>
<proteinExistence type="inferred from homology"/>
<dbReference type="SMART" id="SM00733">
    <property type="entry name" value="Mterf"/>
    <property type="match status" value="5"/>
</dbReference>
<dbReference type="InterPro" id="IPR038538">
    <property type="entry name" value="MTERF_sf"/>
</dbReference>
<dbReference type="GO" id="GO:0003676">
    <property type="term" value="F:nucleic acid binding"/>
    <property type="evidence" value="ECO:0007669"/>
    <property type="project" value="InterPro"/>
</dbReference>
<evidence type="ECO:0000256" key="3">
    <source>
        <dbReference type="ARBA" id="ARBA00022946"/>
    </source>
</evidence>
<gene>
    <name evidence="4" type="ORF">QN277_018670</name>
</gene>
<comment type="similarity">
    <text evidence="1">Belongs to the mTERF family.</text>
</comment>
<sequence>MLNFLFARLSLLPTCKRRHHLGFLLSNASHIFNSFSSVVDSSESALSKRNQEEQEASKGIKLKDLDLDKADSICNIFRSYGFSETQISKAVRTCPQLLRMSPEILLPKLRFLDSFGFSRSELPEILSSSSMILRWNLEKCLIPRVEALKSVVGNDYERLSLALRRSGWIFLQQDVTNVAPNMKVLREHGVPQSSITQLITNHAGLAFIEPAKFAEHVKFSMEIGIEPVKLTLIKALYVLAATRKSTWKSKLDAFERWGWSKDMTHSVFRKFPYCMTLSENKIANSMKFLVDEMSLTFEDIETCPVLLGYSLKQRVAPRWSVVKTLKMKGLFTKKVAPRSIFGLSEKEFLEKYVSRFQESCPQLLSIYKDSKASVPEVH</sequence>
<keyword evidence="3" id="KW-0809">Transit peptide</keyword>
<keyword evidence="2" id="KW-0805">Transcription regulation</keyword>
<keyword evidence="2" id="KW-0804">Transcription</keyword>
<dbReference type="GO" id="GO:0006353">
    <property type="term" value="P:DNA-templated transcription termination"/>
    <property type="evidence" value="ECO:0007669"/>
    <property type="project" value="UniProtKB-KW"/>
</dbReference>
<name>A0AAE1JX24_9FABA</name>
<dbReference type="Pfam" id="PF02536">
    <property type="entry name" value="mTERF"/>
    <property type="match status" value="1"/>
</dbReference>
<evidence type="ECO:0000313" key="5">
    <source>
        <dbReference type="Proteomes" id="UP001293593"/>
    </source>
</evidence>
<dbReference type="PANTHER" id="PTHR13068:SF133">
    <property type="entry name" value="MITOCHONDRIAL TRANSCRIPTION TERMINATION FACTOR FAMILY PROTEIN"/>
    <property type="match status" value="1"/>
</dbReference>
<dbReference type="Gene3D" id="1.25.70.10">
    <property type="entry name" value="Transcription termination factor 3, mitochondrial"/>
    <property type="match status" value="1"/>
</dbReference>
<organism evidence="4 5">
    <name type="scientific">Acacia crassicarpa</name>
    <name type="common">northern wattle</name>
    <dbReference type="NCBI Taxonomy" id="499986"/>
    <lineage>
        <taxon>Eukaryota</taxon>
        <taxon>Viridiplantae</taxon>
        <taxon>Streptophyta</taxon>
        <taxon>Embryophyta</taxon>
        <taxon>Tracheophyta</taxon>
        <taxon>Spermatophyta</taxon>
        <taxon>Magnoliopsida</taxon>
        <taxon>eudicotyledons</taxon>
        <taxon>Gunneridae</taxon>
        <taxon>Pentapetalae</taxon>
        <taxon>rosids</taxon>
        <taxon>fabids</taxon>
        <taxon>Fabales</taxon>
        <taxon>Fabaceae</taxon>
        <taxon>Caesalpinioideae</taxon>
        <taxon>mimosoid clade</taxon>
        <taxon>Acacieae</taxon>
        <taxon>Acacia</taxon>
    </lineage>
</organism>
<accession>A0AAE1JX24</accession>
<dbReference type="Proteomes" id="UP001293593">
    <property type="component" value="Unassembled WGS sequence"/>
</dbReference>
<comment type="caution">
    <text evidence="4">The sequence shown here is derived from an EMBL/GenBank/DDBJ whole genome shotgun (WGS) entry which is preliminary data.</text>
</comment>
<keyword evidence="2" id="KW-0806">Transcription termination</keyword>
<protein>
    <submittedName>
        <fullName evidence="4">Uncharacterized protein</fullName>
    </submittedName>
</protein>
<reference evidence="4" key="1">
    <citation type="submission" date="2023-10" db="EMBL/GenBank/DDBJ databases">
        <title>Chromosome-level genome of the transformable northern wattle, Acacia crassicarpa.</title>
        <authorList>
            <person name="Massaro I."/>
            <person name="Sinha N.R."/>
            <person name="Poethig S."/>
            <person name="Leichty A.R."/>
        </authorList>
    </citation>
    <scope>NUCLEOTIDE SEQUENCE</scope>
    <source>
        <strain evidence="4">Acra3RX</strain>
        <tissue evidence="4">Leaf</tissue>
    </source>
</reference>
<dbReference type="EMBL" id="JAWXYG010000004">
    <property type="protein sequence ID" value="KAK4275624.1"/>
    <property type="molecule type" value="Genomic_DNA"/>
</dbReference>
<dbReference type="FunFam" id="1.25.70.10:FF:000001">
    <property type="entry name" value="Mitochondrial transcription termination factor-like"/>
    <property type="match status" value="1"/>
</dbReference>
<evidence type="ECO:0000256" key="2">
    <source>
        <dbReference type="ARBA" id="ARBA00022472"/>
    </source>
</evidence>